<evidence type="ECO:0000256" key="1">
    <source>
        <dbReference type="ARBA" id="ARBA00006484"/>
    </source>
</evidence>
<evidence type="ECO:0000256" key="2">
    <source>
        <dbReference type="ARBA" id="ARBA00023002"/>
    </source>
</evidence>
<dbReference type="InterPro" id="IPR002347">
    <property type="entry name" value="SDR_fam"/>
</dbReference>
<reference evidence="3" key="1">
    <citation type="submission" date="2015-11" db="EMBL/GenBank/DDBJ databases">
        <title>De novo transcriptome assembly of four potential Pierce s Disease insect vectors from Arizona vineyards.</title>
        <authorList>
            <person name="Tassone E.E."/>
        </authorList>
    </citation>
    <scope>NUCLEOTIDE SEQUENCE</scope>
</reference>
<dbReference type="EMBL" id="GEBQ01019451">
    <property type="protein sequence ID" value="JAT20526.1"/>
    <property type="molecule type" value="Transcribed_RNA"/>
</dbReference>
<protein>
    <submittedName>
        <fullName evidence="3">Uncharacterized protein</fullName>
    </submittedName>
</protein>
<organism evidence="3">
    <name type="scientific">Graphocephala atropunctata</name>
    <dbReference type="NCBI Taxonomy" id="36148"/>
    <lineage>
        <taxon>Eukaryota</taxon>
        <taxon>Metazoa</taxon>
        <taxon>Ecdysozoa</taxon>
        <taxon>Arthropoda</taxon>
        <taxon>Hexapoda</taxon>
        <taxon>Insecta</taxon>
        <taxon>Pterygota</taxon>
        <taxon>Neoptera</taxon>
        <taxon>Paraneoptera</taxon>
        <taxon>Hemiptera</taxon>
        <taxon>Auchenorrhyncha</taxon>
        <taxon>Membracoidea</taxon>
        <taxon>Cicadellidae</taxon>
        <taxon>Cicadellinae</taxon>
        <taxon>Cicadellini</taxon>
        <taxon>Graphocephala</taxon>
    </lineage>
</organism>
<comment type="similarity">
    <text evidence="1">Belongs to the short-chain dehydrogenases/reductases (SDR) family.</text>
</comment>
<dbReference type="PANTHER" id="PTHR43115">
    <property type="entry name" value="DEHYDROGENASE/REDUCTASE SDR FAMILY MEMBER 11"/>
    <property type="match status" value="1"/>
</dbReference>
<keyword evidence="2" id="KW-0560">Oxidoreductase</keyword>
<dbReference type="Gene3D" id="3.40.50.720">
    <property type="entry name" value="NAD(P)-binding Rossmann-like Domain"/>
    <property type="match status" value="1"/>
</dbReference>
<name>A0A1B6LA29_9HEMI</name>
<sequence length="117" mass="12599">MKRRNNQQGHIIIINSVAAHAVHYSWGAMYYASKHGVKVFAMILRRELAESGSTIKVTSIGPGRTRTETGGNLLIASENAMEPADVAKTVVDALSASPVSQICEIVMTPVPTKSSIY</sequence>
<dbReference type="AlphaFoldDB" id="A0A1B6LA29"/>
<evidence type="ECO:0000313" key="3">
    <source>
        <dbReference type="EMBL" id="JAT20526.1"/>
    </source>
</evidence>
<proteinExistence type="inferred from homology"/>
<dbReference type="PANTHER" id="PTHR43115:SF4">
    <property type="entry name" value="DEHYDROGENASE_REDUCTASE SDR FAMILY MEMBER 11"/>
    <property type="match status" value="1"/>
</dbReference>
<dbReference type="InterPro" id="IPR036291">
    <property type="entry name" value="NAD(P)-bd_dom_sf"/>
</dbReference>
<accession>A0A1B6LA29</accession>
<dbReference type="PRINTS" id="PR00081">
    <property type="entry name" value="GDHRDH"/>
</dbReference>
<dbReference type="SUPFAM" id="SSF51735">
    <property type="entry name" value="NAD(P)-binding Rossmann-fold domains"/>
    <property type="match status" value="1"/>
</dbReference>
<dbReference type="Pfam" id="PF00106">
    <property type="entry name" value="adh_short"/>
    <property type="match status" value="1"/>
</dbReference>
<gene>
    <name evidence="3" type="ORF">g.8400</name>
</gene>
<dbReference type="GO" id="GO:0016491">
    <property type="term" value="F:oxidoreductase activity"/>
    <property type="evidence" value="ECO:0007669"/>
    <property type="project" value="UniProtKB-KW"/>
</dbReference>